<protein>
    <submittedName>
        <fullName evidence="1">Uncharacterized protein</fullName>
    </submittedName>
</protein>
<dbReference type="AlphaFoldDB" id="A0A0E9XU79"/>
<evidence type="ECO:0000313" key="1">
    <source>
        <dbReference type="EMBL" id="JAI05977.1"/>
    </source>
</evidence>
<reference evidence="1" key="2">
    <citation type="journal article" date="2015" name="Fish Shellfish Immunol.">
        <title>Early steps in the European eel (Anguilla anguilla)-Vibrio vulnificus interaction in the gills: Role of the RtxA13 toxin.</title>
        <authorList>
            <person name="Callol A."/>
            <person name="Pajuelo D."/>
            <person name="Ebbesson L."/>
            <person name="Teles M."/>
            <person name="MacKenzie S."/>
            <person name="Amaro C."/>
        </authorList>
    </citation>
    <scope>NUCLEOTIDE SEQUENCE</scope>
</reference>
<name>A0A0E9XU79_ANGAN</name>
<dbReference type="EMBL" id="GBXM01002601">
    <property type="protein sequence ID" value="JAI05977.1"/>
    <property type="molecule type" value="Transcribed_RNA"/>
</dbReference>
<organism evidence="1">
    <name type="scientific">Anguilla anguilla</name>
    <name type="common">European freshwater eel</name>
    <name type="synonym">Muraena anguilla</name>
    <dbReference type="NCBI Taxonomy" id="7936"/>
    <lineage>
        <taxon>Eukaryota</taxon>
        <taxon>Metazoa</taxon>
        <taxon>Chordata</taxon>
        <taxon>Craniata</taxon>
        <taxon>Vertebrata</taxon>
        <taxon>Euteleostomi</taxon>
        <taxon>Actinopterygii</taxon>
        <taxon>Neopterygii</taxon>
        <taxon>Teleostei</taxon>
        <taxon>Anguilliformes</taxon>
        <taxon>Anguillidae</taxon>
        <taxon>Anguilla</taxon>
    </lineage>
</organism>
<accession>A0A0E9XU79</accession>
<proteinExistence type="predicted"/>
<sequence>MWSQVLASEGCYMSNN</sequence>
<reference evidence="1" key="1">
    <citation type="submission" date="2014-11" db="EMBL/GenBank/DDBJ databases">
        <authorList>
            <person name="Amaro Gonzalez C."/>
        </authorList>
    </citation>
    <scope>NUCLEOTIDE SEQUENCE</scope>
</reference>